<gene>
    <name evidence="7 10" type="primary">rpsG</name>
    <name evidence="10" type="ORF">OSB_02620</name>
</gene>
<evidence type="ECO:0000256" key="2">
    <source>
        <dbReference type="ARBA" id="ARBA00022555"/>
    </source>
</evidence>
<dbReference type="InterPro" id="IPR000235">
    <property type="entry name" value="Ribosomal_uS7"/>
</dbReference>
<dbReference type="InterPro" id="IPR020606">
    <property type="entry name" value="Ribosomal_uS7_CS"/>
</dbReference>
<dbReference type="RefSeq" id="WP_049833280.1">
    <property type="nucleotide sequence ID" value="NZ_CP012160.1"/>
</dbReference>
<accession>A0A0K0Y1L6</accession>
<dbReference type="GO" id="GO:0000049">
    <property type="term" value="F:tRNA binding"/>
    <property type="evidence" value="ECO:0007669"/>
    <property type="project" value="UniProtKB-UniRule"/>
</dbReference>
<dbReference type="PATRIC" id="fig|1458307.3.peg.264"/>
<keyword evidence="2 7" id="KW-0820">tRNA-binding</keyword>
<reference evidence="10 11" key="1">
    <citation type="journal article" date="2015" name="Genome Announc.">
        <title>Closed Genome Sequence of Octadecabacter temperatus SB1, the First Mesophilic Species of the Genus Octadecabacter.</title>
        <authorList>
            <person name="Voget S."/>
            <person name="Billerbeck S."/>
            <person name="Simon M."/>
            <person name="Daniel R."/>
        </authorList>
    </citation>
    <scope>NUCLEOTIDE SEQUENCE [LARGE SCALE GENOMIC DNA]</scope>
    <source>
        <strain evidence="10 11">SB1</strain>
    </source>
</reference>
<sequence>MSRRHAAEKRQILPDAKFGDKVLSKFMNNLMIDGKKSVAERIVYNAFDRVEDKLKKAPLEVFHESLENIKPNLEVRSRRVGGATYQVPVEVRPERREALAIRWLIAAAKNRNEKTMEERLAGELVDAVQGRGTAVKKREDTHKMADANKAFSHYRW</sequence>
<feature type="domain" description="Small ribosomal subunit protein uS7" evidence="9">
    <location>
        <begin position="2"/>
        <end position="149"/>
    </location>
</feature>
<proteinExistence type="inferred from homology"/>
<dbReference type="AlphaFoldDB" id="A0A0K0Y1L6"/>
<dbReference type="InterPro" id="IPR005717">
    <property type="entry name" value="Ribosomal_uS7_bac/org-type"/>
</dbReference>
<dbReference type="OrthoDB" id="9807653at2"/>
<keyword evidence="5 7" id="KW-0689">Ribosomal protein</keyword>
<evidence type="ECO:0000256" key="7">
    <source>
        <dbReference type="HAMAP-Rule" id="MF_00480"/>
    </source>
</evidence>
<dbReference type="PIRSF" id="PIRSF002122">
    <property type="entry name" value="RPS7p_RPS7a_RPS5e_RPS7o"/>
    <property type="match status" value="1"/>
</dbReference>
<name>A0A0K0Y1L6_9RHOB</name>
<dbReference type="GO" id="GO:0019843">
    <property type="term" value="F:rRNA binding"/>
    <property type="evidence" value="ECO:0007669"/>
    <property type="project" value="UniProtKB-UniRule"/>
</dbReference>
<evidence type="ECO:0000256" key="5">
    <source>
        <dbReference type="ARBA" id="ARBA00022980"/>
    </source>
</evidence>
<evidence type="ECO:0000256" key="6">
    <source>
        <dbReference type="ARBA" id="ARBA00023274"/>
    </source>
</evidence>
<dbReference type="PANTHER" id="PTHR11205">
    <property type="entry name" value="RIBOSOMAL PROTEIN S7"/>
    <property type="match status" value="1"/>
</dbReference>
<organism evidence="10 11">
    <name type="scientific">Octadecabacter temperatus</name>
    <dbReference type="NCBI Taxonomy" id="1458307"/>
    <lineage>
        <taxon>Bacteria</taxon>
        <taxon>Pseudomonadati</taxon>
        <taxon>Pseudomonadota</taxon>
        <taxon>Alphaproteobacteria</taxon>
        <taxon>Rhodobacterales</taxon>
        <taxon>Roseobacteraceae</taxon>
        <taxon>Octadecabacter</taxon>
    </lineage>
</organism>
<dbReference type="SUPFAM" id="SSF47973">
    <property type="entry name" value="Ribosomal protein S7"/>
    <property type="match status" value="1"/>
</dbReference>
<dbReference type="NCBIfam" id="TIGR01029">
    <property type="entry name" value="rpsG_bact"/>
    <property type="match status" value="1"/>
</dbReference>
<keyword evidence="3 7" id="KW-0699">rRNA-binding</keyword>
<dbReference type="HAMAP" id="MF_00480_B">
    <property type="entry name" value="Ribosomal_uS7_B"/>
    <property type="match status" value="1"/>
</dbReference>
<dbReference type="InterPro" id="IPR036823">
    <property type="entry name" value="Ribosomal_uS7_dom_sf"/>
</dbReference>
<dbReference type="EMBL" id="CP012160">
    <property type="protein sequence ID" value="AKS44830.1"/>
    <property type="molecule type" value="Genomic_DNA"/>
</dbReference>
<dbReference type="GO" id="GO:0006412">
    <property type="term" value="P:translation"/>
    <property type="evidence" value="ECO:0007669"/>
    <property type="project" value="UniProtKB-UniRule"/>
</dbReference>
<evidence type="ECO:0000256" key="8">
    <source>
        <dbReference type="RuleBase" id="RU003619"/>
    </source>
</evidence>
<evidence type="ECO:0000256" key="3">
    <source>
        <dbReference type="ARBA" id="ARBA00022730"/>
    </source>
</evidence>
<dbReference type="FunFam" id="1.10.455.10:FF:000001">
    <property type="entry name" value="30S ribosomal protein S7"/>
    <property type="match status" value="1"/>
</dbReference>
<comment type="function">
    <text evidence="7">One of the primary rRNA binding proteins, it binds directly to 16S rRNA where it nucleates assembly of the head domain of the 30S subunit. Is located at the subunit interface close to the decoding center, probably blocks exit of the E-site tRNA.</text>
</comment>
<evidence type="ECO:0000259" key="9">
    <source>
        <dbReference type="Pfam" id="PF00177"/>
    </source>
</evidence>
<keyword evidence="6 7" id="KW-0687">Ribonucleoprotein</keyword>
<dbReference type="Proteomes" id="UP000067444">
    <property type="component" value="Chromosome"/>
</dbReference>
<protein>
    <recommendedName>
        <fullName evidence="7">Small ribosomal subunit protein uS7</fullName>
    </recommendedName>
</protein>
<keyword evidence="4 7" id="KW-0694">RNA-binding</keyword>
<keyword evidence="11" id="KW-1185">Reference proteome</keyword>
<comment type="subunit">
    <text evidence="7">Part of the 30S ribosomal subunit. Contacts proteins S9 and S11.</text>
</comment>
<evidence type="ECO:0000313" key="11">
    <source>
        <dbReference type="Proteomes" id="UP000067444"/>
    </source>
</evidence>
<dbReference type="STRING" id="1458307.OSB_02620"/>
<dbReference type="Gene3D" id="1.10.455.10">
    <property type="entry name" value="Ribosomal protein S7 domain"/>
    <property type="match status" value="1"/>
</dbReference>
<evidence type="ECO:0000313" key="10">
    <source>
        <dbReference type="EMBL" id="AKS44830.1"/>
    </source>
</evidence>
<comment type="similarity">
    <text evidence="1 7 8">Belongs to the universal ribosomal protein uS7 family.</text>
</comment>
<dbReference type="KEGG" id="otm:OSB_02620"/>
<dbReference type="GO" id="GO:0015935">
    <property type="term" value="C:small ribosomal subunit"/>
    <property type="evidence" value="ECO:0007669"/>
    <property type="project" value="InterPro"/>
</dbReference>
<dbReference type="Pfam" id="PF00177">
    <property type="entry name" value="Ribosomal_S7"/>
    <property type="match status" value="1"/>
</dbReference>
<evidence type="ECO:0000256" key="4">
    <source>
        <dbReference type="ARBA" id="ARBA00022884"/>
    </source>
</evidence>
<dbReference type="PROSITE" id="PS00052">
    <property type="entry name" value="RIBOSOMAL_S7"/>
    <property type="match status" value="1"/>
</dbReference>
<evidence type="ECO:0000256" key="1">
    <source>
        <dbReference type="ARBA" id="ARBA00007151"/>
    </source>
</evidence>
<dbReference type="InterPro" id="IPR023798">
    <property type="entry name" value="Ribosomal_uS7_dom"/>
</dbReference>
<dbReference type="CDD" id="cd14869">
    <property type="entry name" value="uS7_Bacteria"/>
    <property type="match status" value="1"/>
</dbReference>
<dbReference type="GO" id="GO:0003735">
    <property type="term" value="F:structural constituent of ribosome"/>
    <property type="evidence" value="ECO:0007669"/>
    <property type="project" value="InterPro"/>
</dbReference>